<accession>A2SF05</accession>
<dbReference type="STRING" id="420662.Mpe_A1183"/>
<organism evidence="2 4">
    <name type="scientific">Methylibium petroleiphilum (strain ATCC BAA-1232 / LMG 22953 / PM1)</name>
    <dbReference type="NCBI Taxonomy" id="420662"/>
    <lineage>
        <taxon>Bacteria</taxon>
        <taxon>Pseudomonadati</taxon>
        <taxon>Pseudomonadota</taxon>
        <taxon>Betaproteobacteria</taxon>
        <taxon>Burkholderiales</taxon>
        <taxon>Sphaerotilaceae</taxon>
        <taxon>Methylibium</taxon>
    </lineage>
</organism>
<dbReference type="AlphaFoldDB" id="A2SF05"/>
<dbReference type="PANTHER" id="PTHR35149:SF2">
    <property type="entry name" value="DUF262 DOMAIN-CONTAINING PROTEIN"/>
    <property type="match status" value="1"/>
</dbReference>
<dbReference type="Proteomes" id="UP000000366">
    <property type="component" value="Chromosome"/>
</dbReference>
<feature type="domain" description="GmrSD restriction endonucleases N-terminal" evidence="1">
    <location>
        <begin position="13"/>
        <end position="329"/>
    </location>
</feature>
<evidence type="ECO:0000313" key="3">
    <source>
        <dbReference type="EMBL" id="ABM96952.1"/>
    </source>
</evidence>
<reference evidence="2 4" key="1">
    <citation type="journal article" date="2007" name="J. Bacteriol.">
        <title>Whole-genome analysis of the methyl tert-butyl ether-degrading beta-proteobacterium Methylibium petroleiphilum PM1.</title>
        <authorList>
            <person name="Kane S.R."/>
            <person name="Chakicherla A.Y."/>
            <person name="Chain P.S.G."/>
            <person name="Schmidt R."/>
            <person name="Shin M.W."/>
            <person name="Legler T.C."/>
            <person name="Scow K.M."/>
            <person name="Larimer F.W."/>
            <person name="Lucas S.M."/>
            <person name="Richardson P.M."/>
            <person name="Hristova K.R."/>
        </authorList>
    </citation>
    <scope>NUCLEOTIDE SEQUENCE [LARGE SCALE GENOMIC DNA]</scope>
    <source>
        <strain evidence="4">ATCC BAA-1232 / LMG 22953 / PM1</strain>
        <strain evidence="2">PM1</strain>
        <plasmid evidence="3">PM1</plasmid>
        <plasmid evidence="3 4">RPME01</plasmid>
    </source>
</reference>
<sequence length="779" mass="84670">MAQPFTHSAEALHGFFSQMGRGFYIPYYQRNYSWDDENAKKLITDIFAAVRRTLSKPTHALFLGTVILHDEKNPKLGTHFDTPNLLTKVSNVVDGQQRITSLAILACVFAEYAGRLASQLTTVGGAHAEFASLANELTDEVRLIREFFSVETTKGGAQPSRKPIVIRAGDVTSNPVSDQWTLAGAIDAFYRSNTSSLLANAINGVKLADLALDDRLKSVVEEFIDTIDSQLETADQVLASRLLVANDMEGSALERFTGYPPDLTKIGALGAPEQKCFYSAVLLLAASIYLRKGCHVVVIECLDESLAFDMFQSLNATGTPLTAFEVFKPAVVKAWGANYSTGIKPQVDRIERVFDEESTADRKEDLTDRVIVSTALVYDGTELSKRFSEERDWLTATLPAPPSALAATFVQALADQAEYFDVVVKPRRSPKNSTNLGLVTHLQQLGMPLDDADLAALCIYFVRDAQHAMAHSVLSLFYAKLLRAKGDPVALAGASAEFLSAAKAVAAFFTLWMGASQGRFPDSDYRKLFDQHAPNMSLKGGAANQTAAYLKGALRLALAGQGIYDATSSIAARPLWVNAAKGSPWYQRKTVCKFGLFVSAHDVGVDLAAGREGFYVDGKPGSVPMLTSKAWHASAFEVIEHVATRDQPKKLTFPAMFDPAIYPGNTSIVDKIGNLTLLSMPVNSSVYSEWPDKAFYYWHLTTPTSTAAGPSSGALMASLGIASLPPSLSTLSAGTQHVPHLAPLALRGTVGAKWDASFIEQRSQHLCERIFDKLDGWLR</sequence>
<dbReference type="EMBL" id="CP000556">
    <property type="protein sequence ID" value="ABM96952.1"/>
    <property type="molecule type" value="Genomic_DNA"/>
</dbReference>
<evidence type="ECO:0000259" key="1">
    <source>
        <dbReference type="Pfam" id="PF03235"/>
    </source>
</evidence>
<name>A2SF05_METPP</name>
<keyword evidence="4" id="KW-1185">Reference proteome</keyword>
<keyword evidence="3" id="KW-0614">Plasmid</keyword>
<evidence type="ECO:0000313" key="4">
    <source>
        <dbReference type="Proteomes" id="UP000000366"/>
    </source>
</evidence>
<dbReference type="KEGG" id="mpt:Mpe_A1183"/>
<dbReference type="eggNOG" id="COG2124">
    <property type="taxonomic scope" value="Bacteria"/>
</dbReference>
<dbReference type="RefSeq" id="WP_011828781.1">
    <property type="nucleotide sequence ID" value="NC_008825.1"/>
</dbReference>
<protein>
    <recommendedName>
        <fullName evidence="1">GmrSD restriction endonucleases N-terminal domain-containing protein</fullName>
    </recommendedName>
</protein>
<dbReference type="Pfam" id="PF03235">
    <property type="entry name" value="GmrSD_N"/>
    <property type="match status" value="1"/>
</dbReference>
<dbReference type="Proteomes" id="UP000000366">
    <property type="component" value="Plasmid RPME01"/>
</dbReference>
<evidence type="ECO:0000313" key="2">
    <source>
        <dbReference type="EMBL" id="ABM94144.1"/>
    </source>
</evidence>
<dbReference type="KEGG" id="mpt:Mpe_B0174"/>
<reference evidence="2" key="2">
    <citation type="submission" date="2007-01" db="EMBL/GenBank/DDBJ databases">
        <authorList>
            <person name="Copeland A."/>
            <person name="Lucas S."/>
            <person name="Lapidus A."/>
            <person name="Barry K."/>
            <person name="Detter J.C."/>
            <person name="Glavina del Rio T."/>
            <person name="Hammon N."/>
            <person name="Dalin E."/>
            <person name="Tice H."/>
            <person name="Pitluck S."/>
            <person name="Chain P."/>
            <person name="Malfatti S."/>
            <person name="Shin M."/>
            <person name="Vergez L."/>
            <person name="Schmutz J."/>
            <person name="Larimer F."/>
            <person name="Land M."/>
            <person name="Hauser L."/>
            <person name="Richardson P."/>
        </authorList>
    </citation>
    <scope>NUCLEOTIDE SEQUENCE</scope>
    <source>
        <strain evidence="2">PM1</strain>
        <plasmid evidence="3">RPME01</plasmid>
    </source>
</reference>
<geneLocation type="plasmid" evidence="3 4">
    <name>RPME01</name>
</geneLocation>
<dbReference type="eggNOG" id="COG1479">
    <property type="taxonomic scope" value="Bacteria"/>
</dbReference>
<dbReference type="EMBL" id="CP000555">
    <property type="protein sequence ID" value="ABM94144.1"/>
    <property type="molecule type" value="Genomic_DNA"/>
</dbReference>
<dbReference type="PANTHER" id="PTHR35149">
    <property type="entry name" value="SLL5132 PROTEIN"/>
    <property type="match status" value="1"/>
</dbReference>
<gene>
    <name evidence="2" type="ordered locus">Mpe_A1183</name>
    <name evidence="3" type="ordered locus">Mpe_B0174</name>
</gene>
<proteinExistence type="predicted"/>
<dbReference type="InterPro" id="IPR004919">
    <property type="entry name" value="GmrSD_N"/>
</dbReference>
<dbReference type="HOGENOM" id="CLU_020475_0_0_4"/>